<name>A0A2A4G8P1_9FLAO</name>
<dbReference type="SUPFAM" id="SSF48498">
    <property type="entry name" value="Tetracyclin repressor-like, C-terminal domain"/>
    <property type="match status" value="1"/>
</dbReference>
<dbReference type="AlphaFoldDB" id="A0A2A4G8P1"/>
<proteinExistence type="predicted"/>
<protein>
    <recommendedName>
        <fullName evidence="1">Tetracyclin repressor-like C-terminal domain-containing protein</fullName>
    </recommendedName>
</protein>
<dbReference type="EMBL" id="NBWU01000002">
    <property type="protein sequence ID" value="PCE64781.1"/>
    <property type="molecule type" value="Genomic_DNA"/>
</dbReference>
<gene>
    <name evidence="2" type="ORF">B7P33_06315</name>
</gene>
<evidence type="ECO:0000313" key="2">
    <source>
        <dbReference type="EMBL" id="PCE64781.1"/>
    </source>
</evidence>
<comment type="caution">
    <text evidence="2">The sequence shown here is derived from an EMBL/GenBank/DDBJ whole genome shotgun (WGS) entry which is preliminary data.</text>
</comment>
<sequence length="176" mass="20541">MEFYKHYASFEALEKDIFDQFAKNTIALLNKDESYGTLGPKDKYLSFLFTFFETLTANRSFVLLCLDLKKNGFATLGKLKKLKSTFDHYITGLDIETWDTKHERLEKLQQKSKTEVAWTHLLTILRFWMTDSSPAFEKTDLFIEKSVRASFDLLDISKTKSVVDLAKFLVKEVRHS</sequence>
<evidence type="ECO:0000259" key="1">
    <source>
        <dbReference type="Pfam" id="PF17931"/>
    </source>
</evidence>
<keyword evidence="3" id="KW-1185">Reference proteome</keyword>
<organism evidence="2 3">
    <name type="scientific">Sediminicola luteus</name>
    <dbReference type="NCBI Taxonomy" id="319238"/>
    <lineage>
        <taxon>Bacteria</taxon>
        <taxon>Pseudomonadati</taxon>
        <taxon>Bacteroidota</taxon>
        <taxon>Flavobacteriia</taxon>
        <taxon>Flavobacteriales</taxon>
        <taxon>Flavobacteriaceae</taxon>
        <taxon>Sediminicola</taxon>
    </lineage>
</organism>
<dbReference type="Proteomes" id="UP000219559">
    <property type="component" value="Unassembled WGS sequence"/>
</dbReference>
<evidence type="ECO:0000313" key="3">
    <source>
        <dbReference type="Proteomes" id="UP000219559"/>
    </source>
</evidence>
<reference evidence="2 3" key="1">
    <citation type="submission" date="2017-04" db="EMBL/GenBank/DDBJ databases">
        <title>A new member of the family Flavobacteriaceae isolated from ascidians.</title>
        <authorList>
            <person name="Chen L."/>
        </authorList>
    </citation>
    <scope>NUCLEOTIDE SEQUENCE [LARGE SCALE GENOMIC DNA]</scope>
    <source>
        <strain evidence="2 3">HQA918</strain>
    </source>
</reference>
<feature type="domain" description="Tetracyclin repressor-like C-terminal" evidence="1">
    <location>
        <begin position="43"/>
        <end position="169"/>
    </location>
</feature>
<dbReference type="Pfam" id="PF17931">
    <property type="entry name" value="TetR_C_23"/>
    <property type="match status" value="1"/>
</dbReference>
<dbReference type="Gene3D" id="1.10.357.10">
    <property type="entry name" value="Tetracycline Repressor, domain 2"/>
    <property type="match status" value="1"/>
</dbReference>
<dbReference type="InterPro" id="IPR041673">
    <property type="entry name" value="TetR_C_23"/>
</dbReference>
<accession>A0A2A4G8P1</accession>
<dbReference type="InterPro" id="IPR036271">
    <property type="entry name" value="Tet_transcr_reg_TetR-rel_C_sf"/>
</dbReference>